<evidence type="ECO:0000256" key="12">
    <source>
        <dbReference type="ARBA" id="ARBA00023004"/>
    </source>
</evidence>
<dbReference type="CDD" id="cd11056">
    <property type="entry name" value="CYP6-like"/>
    <property type="match status" value="1"/>
</dbReference>
<evidence type="ECO:0000256" key="15">
    <source>
        <dbReference type="ARBA" id="ARBA00047827"/>
    </source>
</evidence>
<dbReference type="InterPro" id="IPR017972">
    <property type="entry name" value="Cyt_P450_CS"/>
</dbReference>
<comment type="function">
    <text evidence="2">May be involved in the metabolism of insect hormones and in the breakdown of synthetic insecticides.</text>
</comment>
<comment type="catalytic activity">
    <reaction evidence="15">
        <text>an organic molecule + reduced [NADPH--hemoprotein reductase] + O2 = an alcohol + oxidized [NADPH--hemoprotein reductase] + H2O + H(+)</text>
        <dbReference type="Rhea" id="RHEA:17149"/>
        <dbReference type="Rhea" id="RHEA-COMP:11964"/>
        <dbReference type="Rhea" id="RHEA-COMP:11965"/>
        <dbReference type="ChEBI" id="CHEBI:15377"/>
        <dbReference type="ChEBI" id="CHEBI:15378"/>
        <dbReference type="ChEBI" id="CHEBI:15379"/>
        <dbReference type="ChEBI" id="CHEBI:30879"/>
        <dbReference type="ChEBI" id="CHEBI:57618"/>
        <dbReference type="ChEBI" id="CHEBI:58210"/>
        <dbReference type="ChEBI" id="CHEBI:142491"/>
        <dbReference type="EC" id="1.14.14.1"/>
    </reaction>
</comment>
<dbReference type="GO" id="GO:0016712">
    <property type="term" value="F:oxidoreductase activity, acting on paired donors, with incorporation or reduction of molecular oxygen, reduced flavin or flavoprotein as one donor, and incorporation of one atom of oxygen"/>
    <property type="evidence" value="ECO:0007669"/>
    <property type="project" value="UniProtKB-EC"/>
</dbReference>
<dbReference type="InterPro" id="IPR050476">
    <property type="entry name" value="Insect_CytP450_Detox"/>
</dbReference>
<dbReference type="EMBL" id="CADEBC010000501">
    <property type="protein sequence ID" value="CAB3239062.1"/>
    <property type="molecule type" value="Genomic_DNA"/>
</dbReference>
<evidence type="ECO:0000256" key="4">
    <source>
        <dbReference type="ARBA" id="ARBA00004406"/>
    </source>
</evidence>
<dbReference type="PROSITE" id="PS00086">
    <property type="entry name" value="CYTOCHROME_P450"/>
    <property type="match status" value="1"/>
</dbReference>
<dbReference type="InterPro" id="IPR036396">
    <property type="entry name" value="Cyt_P450_sf"/>
</dbReference>
<comment type="cofactor">
    <cofactor evidence="1 16">
        <name>heme</name>
        <dbReference type="ChEBI" id="CHEBI:30413"/>
    </cofactor>
</comment>
<comment type="caution">
    <text evidence="19">The sequence shown here is derived from an EMBL/GenBank/DDBJ whole genome shotgun (WGS) entry which is preliminary data.</text>
</comment>
<evidence type="ECO:0000256" key="6">
    <source>
        <dbReference type="ARBA" id="ARBA00012109"/>
    </source>
</evidence>
<dbReference type="FunFam" id="1.10.630.10:FF:000042">
    <property type="entry name" value="Cytochrome P450"/>
    <property type="match status" value="1"/>
</dbReference>
<dbReference type="Proteomes" id="UP000494106">
    <property type="component" value="Unassembled WGS sequence"/>
</dbReference>
<keyword evidence="10" id="KW-0492">Microsome</keyword>
<reference evidence="19 20" key="1">
    <citation type="submission" date="2020-04" db="EMBL/GenBank/DDBJ databases">
        <authorList>
            <person name="Wallbank WR R."/>
            <person name="Pardo Diaz C."/>
            <person name="Kozak K."/>
            <person name="Martin S."/>
            <person name="Jiggins C."/>
            <person name="Moest M."/>
            <person name="Warren A I."/>
            <person name="Byers J.R.P. K."/>
            <person name="Montejo-Kovacevich G."/>
            <person name="Yen C E."/>
        </authorList>
    </citation>
    <scope>NUCLEOTIDE SEQUENCE [LARGE SCALE GENOMIC DNA]</scope>
</reference>
<keyword evidence="11 17" id="KW-0560">Oxidoreductase</keyword>
<keyword evidence="13 17" id="KW-0503">Monooxygenase</keyword>
<dbReference type="SUPFAM" id="SSF48264">
    <property type="entry name" value="Cytochrome P450"/>
    <property type="match status" value="1"/>
</dbReference>
<evidence type="ECO:0000256" key="11">
    <source>
        <dbReference type="ARBA" id="ARBA00023002"/>
    </source>
</evidence>
<dbReference type="PRINTS" id="PR00465">
    <property type="entry name" value="EP450IV"/>
</dbReference>
<keyword evidence="18" id="KW-1133">Transmembrane helix</keyword>
<keyword evidence="12 16" id="KW-0408">Iron</keyword>
<evidence type="ECO:0000256" key="9">
    <source>
        <dbReference type="ARBA" id="ARBA00022824"/>
    </source>
</evidence>
<keyword evidence="8 16" id="KW-0479">Metal-binding</keyword>
<keyword evidence="20" id="KW-1185">Reference proteome</keyword>
<keyword evidence="14 18" id="KW-0472">Membrane</keyword>
<keyword evidence="18" id="KW-0812">Transmembrane</keyword>
<accession>A0A8S1A0R7</accession>
<dbReference type="GO" id="GO:0020037">
    <property type="term" value="F:heme binding"/>
    <property type="evidence" value="ECO:0007669"/>
    <property type="project" value="InterPro"/>
</dbReference>
<dbReference type="PRINTS" id="PR00385">
    <property type="entry name" value="P450"/>
</dbReference>
<evidence type="ECO:0000313" key="20">
    <source>
        <dbReference type="Proteomes" id="UP000494106"/>
    </source>
</evidence>
<dbReference type="PANTHER" id="PTHR24292">
    <property type="entry name" value="CYTOCHROME P450"/>
    <property type="match status" value="1"/>
</dbReference>
<name>A0A8S1A0R7_ARCPL</name>
<evidence type="ECO:0000256" key="2">
    <source>
        <dbReference type="ARBA" id="ARBA00003690"/>
    </source>
</evidence>
<comment type="similarity">
    <text evidence="5 17">Belongs to the cytochrome P450 family.</text>
</comment>
<dbReference type="PANTHER" id="PTHR24292:SF54">
    <property type="entry name" value="CYP9F3-RELATED"/>
    <property type="match status" value="1"/>
</dbReference>
<evidence type="ECO:0000256" key="10">
    <source>
        <dbReference type="ARBA" id="ARBA00022848"/>
    </source>
</evidence>
<dbReference type="InterPro" id="IPR001128">
    <property type="entry name" value="Cyt_P450"/>
</dbReference>
<keyword evidence="7 16" id="KW-0349">Heme</keyword>
<sequence>MLLYLQIMFILTVCIVGVAVAGAIYLRQIYSAFSKYGVKHITPLPLVGNMGKQCLGLEHFADHITGLYNKFPEERFVGRFEFVNELVVLRDLDLIKQVFTKDMECFDHRSPFSESDSFFGRNLFALNGQEWKKMRATLSPAFTGSKIRKMVPFIMEVGDQMTAMLMKKMKESKTGYINIDCEELTSSYANDVIVSCALGLKVDSYKDPENPIYARGRESATFGFREVFMYFLISNLPSLAKIFEWDILSQSCKEFFRNIVLDVIKDREMKQIVRPDMIHLLMEAKKGKLSENTVKSDEANTESAKFEQSAITTRQTEYVLTDDDIIAQILLLYLEGFGTVSILMNFLLYELAANSDIQDRLAKEIREHHALNGGKLDYDSLKSMPYLDMVISEVIRLWHPSIILDRECNRDYDLGKPNKDADKDFIIKKGTKIIIPIHAIHRDPQYFPNPEKFDPERFSSENKDKMHLSAYIPFGIGPRNCIGLRLGLCEMKAITYQILLNMEILPTETTCIPAKLCPSSLSLKLEGGHTLRFTLRAHT</sequence>
<comment type="subcellular location">
    <subcellularLocation>
        <location evidence="4">Endoplasmic reticulum membrane</location>
        <topology evidence="4">Peripheral membrane protein</topology>
    </subcellularLocation>
    <subcellularLocation>
        <location evidence="3">Microsome membrane</location>
        <topology evidence="3">Peripheral membrane protein</topology>
    </subcellularLocation>
</comment>
<evidence type="ECO:0000256" key="14">
    <source>
        <dbReference type="ARBA" id="ARBA00023136"/>
    </source>
</evidence>
<dbReference type="Pfam" id="PF00067">
    <property type="entry name" value="p450"/>
    <property type="match status" value="1"/>
</dbReference>
<evidence type="ECO:0000256" key="3">
    <source>
        <dbReference type="ARBA" id="ARBA00004174"/>
    </source>
</evidence>
<dbReference type="InterPro" id="IPR002403">
    <property type="entry name" value="Cyt_P450_E_grp-IV"/>
</dbReference>
<dbReference type="Gene3D" id="1.10.630.10">
    <property type="entry name" value="Cytochrome P450"/>
    <property type="match status" value="1"/>
</dbReference>
<dbReference type="GO" id="GO:0005789">
    <property type="term" value="C:endoplasmic reticulum membrane"/>
    <property type="evidence" value="ECO:0007669"/>
    <property type="project" value="UniProtKB-SubCell"/>
</dbReference>
<feature type="transmembrane region" description="Helical" evidence="18">
    <location>
        <begin position="6"/>
        <end position="26"/>
    </location>
</feature>
<evidence type="ECO:0000256" key="18">
    <source>
        <dbReference type="SAM" id="Phobius"/>
    </source>
</evidence>
<evidence type="ECO:0000256" key="5">
    <source>
        <dbReference type="ARBA" id="ARBA00010617"/>
    </source>
</evidence>
<dbReference type="AlphaFoldDB" id="A0A8S1A0R7"/>
<protein>
    <recommendedName>
        <fullName evidence="6">unspecific monooxygenase</fullName>
        <ecNumber evidence="6">1.14.14.1</ecNumber>
    </recommendedName>
</protein>
<evidence type="ECO:0000256" key="8">
    <source>
        <dbReference type="ARBA" id="ARBA00022723"/>
    </source>
</evidence>
<feature type="binding site" description="axial binding residue" evidence="16">
    <location>
        <position position="481"/>
    </location>
    <ligand>
        <name>heme</name>
        <dbReference type="ChEBI" id="CHEBI:30413"/>
    </ligand>
    <ligandPart>
        <name>Fe</name>
        <dbReference type="ChEBI" id="CHEBI:18248"/>
    </ligandPart>
</feature>
<evidence type="ECO:0000256" key="1">
    <source>
        <dbReference type="ARBA" id="ARBA00001971"/>
    </source>
</evidence>
<evidence type="ECO:0000313" key="19">
    <source>
        <dbReference type="EMBL" id="CAB3239062.1"/>
    </source>
</evidence>
<proteinExistence type="inferred from homology"/>
<evidence type="ECO:0000256" key="16">
    <source>
        <dbReference type="PIRSR" id="PIRSR602403-1"/>
    </source>
</evidence>
<keyword evidence="9" id="KW-0256">Endoplasmic reticulum</keyword>
<gene>
    <name evidence="19" type="ORF">APLA_LOCUS7664</name>
</gene>
<evidence type="ECO:0000256" key="17">
    <source>
        <dbReference type="RuleBase" id="RU000461"/>
    </source>
</evidence>
<evidence type="ECO:0000256" key="13">
    <source>
        <dbReference type="ARBA" id="ARBA00023033"/>
    </source>
</evidence>
<dbReference type="OrthoDB" id="2789670at2759"/>
<organism evidence="19 20">
    <name type="scientific">Arctia plantaginis</name>
    <name type="common">Wood tiger moth</name>
    <name type="synonym">Phalaena plantaginis</name>
    <dbReference type="NCBI Taxonomy" id="874455"/>
    <lineage>
        <taxon>Eukaryota</taxon>
        <taxon>Metazoa</taxon>
        <taxon>Ecdysozoa</taxon>
        <taxon>Arthropoda</taxon>
        <taxon>Hexapoda</taxon>
        <taxon>Insecta</taxon>
        <taxon>Pterygota</taxon>
        <taxon>Neoptera</taxon>
        <taxon>Endopterygota</taxon>
        <taxon>Lepidoptera</taxon>
        <taxon>Glossata</taxon>
        <taxon>Ditrysia</taxon>
        <taxon>Noctuoidea</taxon>
        <taxon>Erebidae</taxon>
        <taxon>Arctiinae</taxon>
        <taxon>Arctia</taxon>
    </lineage>
</organism>
<dbReference type="EC" id="1.14.14.1" evidence="6"/>
<dbReference type="GO" id="GO:0005506">
    <property type="term" value="F:iron ion binding"/>
    <property type="evidence" value="ECO:0007669"/>
    <property type="project" value="InterPro"/>
</dbReference>
<evidence type="ECO:0000256" key="7">
    <source>
        <dbReference type="ARBA" id="ARBA00022617"/>
    </source>
</evidence>